<reference evidence="1 2" key="1">
    <citation type="submission" date="2018-06" db="EMBL/GenBank/DDBJ databases">
        <title>Carbapenemase-producing Enterobacteriaceae present in wastewater treatment plant effluent and nearby surface waters in the US.</title>
        <authorList>
            <person name="Mathys D.A."/>
            <person name="Mollenkopf D.F."/>
            <person name="Feicht S.M."/>
            <person name="Adams R.J."/>
            <person name="Albers A.L."/>
            <person name="Stuever D.M."/>
            <person name="Daniels J.B."/>
            <person name="Wittum T.E."/>
        </authorList>
    </citation>
    <scope>NUCLEOTIDE SEQUENCE [LARGE SCALE GENOMIC DNA]</scope>
    <source>
        <strain evidence="1 2">GEO_47_Down_B</strain>
    </source>
</reference>
<comment type="caution">
    <text evidence="1">The sequence shown here is derived from an EMBL/GenBank/DDBJ whole genome shotgun (WGS) entry which is preliminary data.</text>
</comment>
<gene>
    <name evidence="1" type="ORF">DN603_09670</name>
</gene>
<accession>A0A443VP90</accession>
<evidence type="ECO:0000313" key="1">
    <source>
        <dbReference type="EMBL" id="RWT23356.1"/>
    </source>
</evidence>
<protein>
    <submittedName>
        <fullName evidence="1">Uncharacterized protein</fullName>
    </submittedName>
</protein>
<dbReference type="AlphaFoldDB" id="A0A443VP90"/>
<sequence>MTTIPGSPRRSRVPLLRVATITWVLLISTGVVVNHVALSNLATAAGGSAQSTQVAALEARLAELGQQLEAQRQQPATLTTTQFETERQAIEQRASRIEQALGERLTVDSLAPLHSRIEQLEARLAKAAQVVPAPIRTRKNQAFRPKAAVPPFKVVGLEMRGGERFLSIQPAGGASSPLTGVLRPGESEAGWRLETIEDRTAVFQNNGQVLRVVAP</sequence>
<dbReference type="EMBL" id="QKOX01000008">
    <property type="protein sequence ID" value="RWT23356.1"/>
    <property type="molecule type" value="Genomic_DNA"/>
</dbReference>
<organism evidence="1 2">
    <name type="scientific">Raoultella planticola</name>
    <name type="common">Klebsiella planticola</name>
    <dbReference type="NCBI Taxonomy" id="575"/>
    <lineage>
        <taxon>Bacteria</taxon>
        <taxon>Pseudomonadati</taxon>
        <taxon>Pseudomonadota</taxon>
        <taxon>Gammaproteobacteria</taxon>
        <taxon>Enterobacterales</taxon>
        <taxon>Enterobacteriaceae</taxon>
        <taxon>Klebsiella/Raoultella group</taxon>
        <taxon>Raoultella</taxon>
    </lineage>
</organism>
<dbReference type="RefSeq" id="WP_128319661.1">
    <property type="nucleotide sequence ID" value="NZ_QKOX01000008.1"/>
</dbReference>
<evidence type="ECO:0000313" key="2">
    <source>
        <dbReference type="Proteomes" id="UP000288843"/>
    </source>
</evidence>
<name>A0A443VP90_RAOPL</name>
<proteinExistence type="predicted"/>
<dbReference type="Proteomes" id="UP000288843">
    <property type="component" value="Unassembled WGS sequence"/>
</dbReference>